<sequence>MTVPPKTEEEPATEPTQDPDPYISPRIRFGAELRKFRLAAGFSQRKLCAAIHLSISQLSMIENGHRAPTLELARKVDDALSLGTTLTGLLDRLNRAETQLPRWFRPWLDFEREAEALRIWASLMVPGLLQTEGYARAILSRKPGTTPEQAGENVAARMERQRILNRPMPPMLWVVLDEGVLHRPIAEPDVMREQFEHLLDAGENLRISLQILPYAARNVLGLLGSFTLADLPRGNRPVAYIDSQSMDDRVSDRSDDLKNLAFRYDAIRADALSRRESLSLIKETMRRWTT</sequence>
<dbReference type="InterPro" id="IPR010982">
    <property type="entry name" value="Lambda_DNA-bd_dom_sf"/>
</dbReference>
<evidence type="ECO:0000313" key="3">
    <source>
        <dbReference type="EMBL" id="GAA2872619.1"/>
    </source>
</evidence>
<dbReference type="InterPro" id="IPR001387">
    <property type="entry name" value="Cro/C1-type_HTH"/>
</dbReference>
<protein>
    <submittedName>
        <fullName evidence="3">Helix-turn-helix transcriptional regulator</fullName>
    </submittedName>
</protein>
<dbReference type="EMBL" id="BAAAVI010000021">
    <property type="protein sequence ID" value="GAA2872619.1"/>
    <property type="molecule type" value="Genomic_DNA"/>
</dbReference>
<proteinExistence type="predicted"/>
<keyword evidence="4" id="KW-1185">Reference proteome</keyword>
<dbReference type="PROSITE" id="PS50943">
    <property type="entry name" value="HTH_CROC1"/>
    <property type="match status" value="1"/>
</dbReference>
<evidence type="ECO:0000313" key="4">
    <source>
        <dbReference type="Proteomes" id="UP001500831"/>
    </source>
</evidence>
<feature type="region of interest" description="Disordered" evidence="1">
    <location>
        <begin position="1"/>
        <end position="24"/>
    </location>
</feature>
<dbReference type="Gene3D" id="1.10.260.40">
    <property type="entry name" value="lambda repressor-like DNA-binding domains"/>
    <property type="match status" value="1"/>
</dbReference>
<organism evidence="3 4">
    <name type="scientific">Streptosporangium fragile</name>
    <dbReference type="NCBI Taxonomy" id="46186"/>
    <lineage>
        <taxon>Bacteria</taxon>
        <taxon>Bacillati</taxon>
        <taxon>Actinomycetota</taxon>
        <taxon>Actinomycetes</taxon>
        <taxon>Streptosporangiales</taxon>
        <taxon>Streptosporangiaceae</taxon>
        <taxon>Streptosporangium</taxon>
    </lineage>
</organism>
<dbReference type="SMART" id="SM00530">
    <property type="entry name" value="HTH_XRE"/>
    <property type="match status" value="1"/>
</dbReference>
<gene>
    <name evidence="3" type="ORF">GCM10010517_33050</name>
</gene>
<evidence type="ECO:0000259" key="2">
    <source>
        <dbReference type="PROSITE" id="PS50943"/>
    </source>
</evidence>
<dbReference type="RefSeq" id="WP_344972203.1">
    <property type="nucleotide sequence ID" value="NZ_BAAAVI010000021.1"/>
</dbReference>
<dbReference type="Proteomes" id="UP001500831">
    <property type="component" value="Unassembled WGS sequence"/>
</dbReference>
<dbReference type="InterPro" id="IPR043917">
    <property type="entry name" value="DUF5753"/>
</dbReference>
<dbReference type="Pfam" id="PF19054">
    <property type="entry name" value="DUF5753"/>
    <property type="match status" value="1"/>
</dbReference>
<reference evidence="4" key="1">
    <citation type="journal article" date="2019" name="Int. J. Syst. Evol. Microbiol.">
        <title>The Global Catalogue of Microorganisms (GCM) 10K type strain sequencing project: providing services to taxonomists for standard genome sequencing and annotation.</title>
        <authorList>
            <consortium name="The Broad Institute Genomics Platform"/>
            <consortium name="The Broad Institute Genome Sequencing Center for Infectious Disease"/>
            <person name="Wu L."/>
            <person name="Ma J."/>
        </authorList>
    </citation>
    <scope>NUCLEOTIDE SEQUENCE [LARGE SCALE GENOMIC DNA]</scope>
    <source>
        <strain evidence="4">JCM 6242</strain>
    </source>
</reference>
<dbReference type="SUPFAM" id="SSF47413">
    <property type="entry name" value="lambda repressor-like DNA-binding domains"/>
    <property type="match status" value="1"/>
</dbReference>
<name>A0ABP6IGU7_9ACTN</name>
<accession>A0ABP6IGU7</accession>
<comment type="caution">
    <text evidence="3">The sequence shown here is derived from an EMBL/GenBank/DDBJ whole genome shotgun (WGS) entry which is preliminary data.</text>
</comment>
<feature type="domain" description="HTH cro/C1-type" evidence="2">
    <location>
        <begin position="33"/>
        <end position="89"/>
    </location>
</feature>
<evidence type="ECO:0000256" key="1">
    <source>
        <dbReference type="SAM" id="MobiDB-lite"/>
    </source>
</evidence>
<dbReference type="CDD" id="cd00093">
    <property type="entry name" value="HTH_XRE"/>
    <property type="match status" value="1"/>
</dbReference>
<dbReference type="Pfam" id="PF01381">
    <property type="entry name" value="HTH_3"/>
    <property type="match status" value="1"/>
</dbReference>